<dbReference type="GeneTree" id="ENSGT01150000286953"/>
<comment type="similarity">
    <text evidence="2">Belongs to the krueppel C2H2-type zinc-finger protein family.</text>
</comment>
<dbReference type="FunFam" id="3.30.160.60:FF:000688">
    <property type="entry name" value="zinc finger protein 197 isoform X1"/>
    <property type="match status" value="1"/>
</dbReference>
<dbReference type="GO" id="GO:0005634">
    <property type="term" value="C:nucleus"/>
    <property type="evidence" value="ECO:0007669"/>
    <property type="project" value="UniProtKB-SubCell"/>
</dbReference>
<dbReference type="PANTHER" id="PTHR10032">
    <property type="entry name" value="ZINC FINGER PROTEIN WITH KRAB AND SCAN DOMAINS"/>
    <property type="match status" value="1"/>
</dbReference>
<dbReference type="Ensembl" id="ENSSDUT00000001632.1">
    <property type="protein sequence ID" value="ENSSDUP00000001575.1"/>
    <property type="gene ID" value="ENSSDUG00000000786.1"/>
</dbReference>
<dbReference type="InterPro" id="IPR027756">
    <property type="entry name" value="Ovo-like"/>
</dbReference>
<feature type="domain" description="C2H2-type" evidence="11">
    <location>
        <begin position="186"/>
        <end position="212"/>
    </location>
</feature>
<organism evidence="12 13">
    <name type="scientific">Seriola dumerili</name>
    <name type="common">Greater amberjack</name>
    <name type="synonym">Caranx dumerili</name>
    <dbReference type="NCBI Taxonomy" id="41447"/>
    <lineage>
        <taxon>Eukaryota</taxon>
        <taxon>Metazoa</taxon>
        <taxon>Chordata</taxon>
        <taxon>Craniata</taxon>
        <taxon>Vertebrata</taxon>
        <taxon>Euteleostomi</taxon>
        <taxon>Actinopterygii</taxon>
        <taxon>Neopterygii</taxon>
        <taxon>Teleostei</taxon>
        <taxon>Neoteleostei</taxon>
        <taxon>Acanthomorphata</taxon>
        <taxon>Carangaria</taxon>
        <taxon>Carangiformes</taxon>
        <taxon>Carangidae</taxon>
        <taxon>Seriola</taxon>
    </lineage>
</organism>
<evidence type="ECO:0000259" key="11">
    <source>
        <dbReference type="PROSITE" id="PS50157"/>
    </source>
</evidence>
<evidence type="ECO:0000256" key="4">
    <source>
        <dbReference type="ARBA" id="ARBA00022737"/>
    </source>
</evidence>
<dbReference type="InterPro" id="IPR036236">
    <property type="entry name" value="Znf_C2H2_sf"/>
</dbReference>
<feature type="domain" description="C2H2-type" evidence="11">
    <location>
        <begin position="269"/>
        <end position="292"/>
    </location>
</feature>
<dbReference type="PANTHER" id="PTHR10032:SF272">
    <property type="entry name" value="OVO-LIKE ZINC FINGER 1A-RELATED"/>
    <property type="match status" value="1"/>
</dbReference>
<sequence length="302" mass="34849">MSSVHCLKNFVSERLTAAAEEIFGVIEKTLSVYEKEIVRQRRLLDVVLKPEIKLQRTELPQLHVRKEEVLADRQLSNQETDSSLDPEAPQIKEEQEELCSSQDGEQGVLEQDAEAFKLSPTYDGSDHSEDQTVLFDNNQTHNASEMEPLSSISCERLQYDSDRNHSLATEPHSDHSLHVRTGQKQYMCAICRKSFKITDLKLHMKIHTGEKTFRCEYCNKEFAFSSSLLRHLRVHTGEKPYECRLCRKRFNDSTTLKVHYRIHTGEKPYKCKTCERAFTTSSNLKKHMAIYTKVADGRHGTV</sequence>
<evidence type="ECO:0000256" key="2">
    <source>
        <dbReference type="ARBA" id="ARBA00006991"/>
    </source>
</evidence>
<name>A0A3B4T686_SERDU</name>
<protein>
    <recommendedName>
        <fullName evidence="11">C2H2-type domain-containing protein</fullName>
    </recommendedName>
</protein>
<dbReference type="Proteomes" id="UP000261420">
    <property type="component" value="Unplaced"/>
</dbReference>
<evidence type="ECO:0000256" key="9">
    <source>
        <dbReference type="PROSITE-ProRule" id="PRU00042"/>
    </source>
</evidence>
<evidence type="ECO:0000256" key="10">
    <source>
        <dbReference type="SAM" id="MobiDB-lite"/>
    </source>
</evidence>
<feature type="compositionally biased region" description="Polar residues" evidence="10">
    <location>
        <begin position="74"/>
        <end position="83"/>
    </location>
</feature>
<evidence type="ECO:0000256" key="6">
    <source>
        <dbReference type="ARBA" id="ARBA00022833"/>
    </source>
</evidence>
<comment type="subcellular location">
    <subcellularLocation>
        <location evidence="1">Nucleus</location>
    </subcellularLocation>
</comment>
<evidence type="ECO:0000256" key="8">
    <source>
        <dbReference type="ARBA" id="ARBA00023242"/>
    </source>
</evidence>
<reference evidence="12" key="2">
    <citation type="submission" date="2025-09" db="UniProtKB">
        <authorList>
            <consortium name="Ensembl"/>
        </authorList>
    </citation>
    <scope>IDENTIFICATION</scope>
</reference>
<reference evidence="12" key="1">
    <citation type="submission" date="2025-08" db="UniProtKB">
        <authorList>
            <consortium name="Ensembl"/>
        </authorList>
    </citation>
    <scope>IDENTIFICATION</scope>
</reference>
<feature type="domain" description="C2H2-type" evidence="11">
    <location>
        <begin position="241"/>
        <end position="268"/>
    </location>
</feature>
<dbReference type="InterPro" id="IPR013087">
    <property type="entry name" value="Znf_C2H2_type"/>
</dbReference>
<evidence type="ECO:0000313" key="13">
    <source>
        <dbReference type="Proteomes" id="UP000261420"/>
    </source>
</evidence>
<evidence type="ECO:0000313" key="12">
    <source>
        <dbReference type="Ensembl" id="ENSSDUP00000001575.1"/>
    </source>
</evidence>
<keyword evidence="3" id="KW-0479">Metal-binding</keyword>
<evidence type="ECO:0000256" key="7">
    <source>
        <dbReference type="ARBA" id="ARBA00023125"/>
    </source>
</evidence>
<dbReference type="AlphaFoldDB" id="A0A3B4T686"/>
<evidence type="ECO:0000256" key="3">
    <source>
        <dbReference type="ARBA" id="ARBA00022723"/>
    </source>
</evidence>
<dbReference type="SMART" id="SM00355">
    <property type="entry name" value="ZnF_C2H2"/>
    <property type="match status" value="4"/>
</dbReference>
<dbReference type="Pfam" id="PF12874">
    <property type="entry name" value="zf-met"/>
    <property type="match status" value="1"/>
</dbReference>
<dbReference type="Pfam" id="PF00096">
    <property type="entry name" value="zf-C2H2"/>
    <property type="match status" value="2"/>
</dbReference>
<keyword evidence="5 9" id="KW-0863">Zinc-finger</keyword>
<keyword evidence="4" id="KW-0677">Repeat</keyword>
<keyword evidence="13" id="KW-1185">Reference proteome</keyword>
<proteinExistence type="inferred from homology"/>
<dbReference type="GO" id="GO:0000978">
    <property type="term" value="F:RNA polymerase II cis-regulatory region sequence-specific DNA binding"/>
    <property type="evidence" value="ECO:0007669"/>
    <property type="project" value="TreeGrafter"/>
</dbReference>
<dbReference type="PROSITE" id="PS50157">
    <property type="entry name" value="ZINC_FINGER_C2H2_2"/>
    <property type="match status" value="4"/>
</dbReference>
<feature type="region of interest" description="Disordered" evidence="10">
    <location>
        <begin position="73"/>
        <end position="106"/>
    </location>
</feature>
<accession>A0A3B4T686</accession>
<dbReference type="PROSITE" id="PS00028">
    <property type="entry name" value="ZINC_FINGER_C2H2_1"/>
    <property type="match status" value="2"/>
</dbReference>
<keyword evidence="7" id="KW-0238">DNA-binding</keyword>
<evidence type="ECO:0000256" key="1">
    <source>
        <dbReference type="ARBA" id="ARBA00004123"/>
    </source>
</evidence>
<evidence type="ECO:0000256" key="5">
    <source>
        <dbReference type="ARBA" id="ARBA00022771"/>
    </source>
</evidence>
<dbReference type="GO" id="GO:0000981">
    <property type="term" value="F:DNA-binding transcription factor activity, RNA polymerase II-specific"/>
    <property type="evidence" value="ECO:0007669"/>
    <property type="project" value="TreeGrafter"/>
</dbReference>
<keyword evidence="6" id="KW-0862">Zinc</keyword>
<feature type="domain" description="C2H2-type" evidence="11">
    <location>
        <begin position="213"/>
        <end position="240"/>
    </location>
</feature>
<dbReference type="Gene3D" id="3.30.160.60">
    <property type="entry name" value="Classic Zinc Finger"/>
    <property type="match status" value="4"/>
</dbReference>
<dbReference type="FunFam" id="3.30.160.60:FF:001498">
    <property type="entry name" value="Zinc finger protein 404"/>
    <property type="match status" value="1"/>
</dbReference>
<dbReference type="FunFam" id="3.30.160.60:FF:000663">
    <property type="entry name" value="Zinc finger protein 45"/>
    <property type="match status" value="1"/>
</dbReference>
<dbReference type="SUPFAM" id="SSF57667">
    <property type="entry name" value="beta-beta-alpha zinc fingers"/>
    <property type="match status" value="2"/>
</dbReference>
<dbReference type="GO" id="GO:0008270">
    <property type="term" value="F:zinc ion binding"/>
    <property type="evidence" value="ECO:0007669"/>
    <property type="project" value="UniProtKB-KW"/>
</dbReference>
<keyword evidence="8" id="KW-0539">Nucleus</keyword>